<organism evidence="1 2">
    <name type="scientific">Aphis craccivora</name>
    <name type="common">Cowpea aphid</name>
    <dbReference type="NCBI Taxonomy" id="307492"/>
    <lineage>
        <taxon>Eukaryota</taxon>
        <taxon>Metazoa</taxon>
        <taxon>Ecdysozoa</taxon>
        <taxon>Arthropoda</taxon>
        <taxon>Hexapoda</taxon>
        <taxon>Insecta</taxon>
        <taxon>Pterygota</taxon>
        <taxon>Neoptera</taxon>
        <taxon>Paraneoptera</taxon>
        <taxon>Hemiptera</taxon>
        <taxon>Sternorrhyncha</taxon>
        <taxon>Aphidomorpha</taxon>
        <taxon>Aphidoidea</taxon>
        <taxon>Aphididae</taxon>
        <taxon>Aphidini</taxon>
        <taxon>Aphis</taxon>
        <taxon>Aphis</taxon>
    </lineage>
</organism>
<evidence type="ECO:0000313" key="2">
    <source>
        <dbReference type="Proteomes" id="UP000478052"/>
    </source>
</evidence>
<keyword evidence="2" id="KW-1185">Reference proteome</keyword>
<evidence type="ECO:0000313" key="1">
    <source>
        <dbReference type="EMBL" id="KAF0699084.1"/>
    </source>
</evidence>
<reference evidence="1 2" key="1">
    <citation type="submission" date="2019-08" db="EMBL/GenBank/DDBJ databases">
        <title>Whole genome of Aphis craccivora.</title>
        <authorList>
            <person name="Voronova N.V."/>
            <person name="Shulinski R.S."/>
            <person name="Bandarenka Y.V."/>
            <person name="Zhorov D.G."/>
            <person name="Warner D."/>
        </authorList>
    </citation>
    <scope>NUCLEOTIDE SEQUENCE [LARGE SCALE GENOMIC DNA]</scope>
    <source>
        <strain evidence="1">180601</strain>
        <tissue evidence="1">Whole Body</tissue>
    </source>
</reference>
<accession>A0A6G0VLN6</accession>
<dbReference type="OrthoDB" id="10051381at2759"/>
<dbReference type="AlphaFoldDB" id="A0A6G0VLN6"/>
<gene>
    <name evidence="1" type="ORF">FWK35_00032673</name>
</gene>
<comment type="caution">
    <text evidence="1">The sequence shown here is derived from an EMBL/GenBank/DDBJ whole genome shotgun (WGS) entry which is preliminary data.</text>
</comment>
<sequence length="75" mass="8960">MSVRKSPSFGEISRRVTNKSLSSLYYYRTMPLDISHQRDIIIQSHDNQLQRISELDRSYNALQCPLMFCYREDTR</sequence>
<dbReference type="EMBL" id="VUJU01014899">
    <property type="protein sequence ID" value="KAF0699084.1"/>
    <property type="molecule type" value="Genomic_DNA"/>
</dbReference>
<name>A0A6G0VLN6_APHCR</name>
<proteinExistence type="predicted"/>
<dbReference type="Proteomes" id="UP000478052">
    <property type="component" value="Unassembled WGS sequence"/>
</dbReference>
<protein>
    <submittedName>
        <fullName evidence="1">Helitron like N domain-containing protein</fullName>
    </submittedName>
</protein>